<dbReference type="EMBL" id="NKHZ01000025">
    <property type="protein sequence ID" value="PNS20056.1"/>
    <property type="molecule type" value="Genomic_DNA"/>
</dbReference>
<dbReference type="InParanoid" id="A0A2K1QYB6"/>
<dbReference type="CDD" id="cd07379">
    <property type="entry name" value="MPP_239FB"/>
    <property type="match status" value="1"/>
</dbReference>
<evidence type="ECO:0000313" key="3">
    <source>
        <dbReference type="EMBL" id="PNS20056.1"/>
    </source>
</evidence>
<dbReference type="PANTHER" id="PTHR12905">
    <property type="entry name" value="METALLOPHOSPHOESTERASE"/>
    <property type="match status" value="1"/>
</dbReference>
<evidence type="ECO:0000259" key="2">
    <source>
        <dbReference type="Pfam" id="PF00149"/>
    </source>
</evidence>
<feature type="region of interest" description="Disordered" evidence="1">
    <location>
        <begin position="243"/>
        <end position="266"/>
    </location>
</feature>
<dbReference type="Pfam" id="PF00149">
    <property type="entry name" value="Metallophos"/>
    <property type="match status" value="1"/>
</dbReference>
<keyword evidence="4" id="KW-1185">Reference proteome</keyword>
<dbReference type="InterPro" id="IPR004843">
    <property type="entry name" value="Calcineurin-like_PHP"/>
</dbReference>
<dbReference type="AlphaFoldDB" id="A0A2K1QYB6"/>
<sequence length="433" mass="47220">MASSINTNPNLAKTRIVCLSDTHSASPKDGAFKLPKGDVLIHAGDLTNQGTYAELKRTVDWIAAADFEVKIIVAGNHDITLDAAFYKSHRRSFHSQHPESSPACLELLAEAAGIVYLNHTSTTIRLTAPTGPRTTFRVFGSPYSPTVGNWAFSYPPCPSGRISSTLSSSTARDLWSAIPLDTDAVVTHTPAAHHLDLSPKWSHAGCPALHRRLWQIRPLLHVCGHVHEGRGVEIVRWGLDASQPGREEGTTGWSDPALGSRGKESRVDLTGRRTAAQGNVLGRPIENDCSDVALVAPVQSYLHRLEGAGGMKLRKKGHEAAANGQLRELNERGQMEGVVQNHVSFSGVGESETRTSSLHHEYLSAWTGREGRKETCTVNAAIMARSFGMGAKRYNQPIVIEVDLPTWETRKDSEHAEVPSESAGFERDIQERQ</sequence>
<organism evidence="3 4">
    <name type="scientific">Sphaceloma murrayae</name>
    <dbReference type="NCBI Taxonomy" id="2082308"/>
    <lineage>
        <taxon>Eukaryota</taxon>
        <taxon>Fungi</taxon>
        <taxon>Dikarya</taxon>
        <taxon>Ascomycota</taxon>
        <taxon>Pezizomycotina</taxon>
        <taxon>Dothideomycetes</taxon>
        <taxon>Dothideomycetidae</taxon>
        <taxon>Myriangiales</taxon>
        <taxon>Elsinoaceae</taxon>
        <taxon>Sphaceloma</taxon>
    </lineage>
</organism>
<dbReference type="GO" id="GO:0016787">
    <property type="term" value="F:hydrolase activity"/>
    <property type="evidence" value="ECO:0007669"/>
    <property type="project" value="InterPro"/>
</dbReference>
<comment type="caution">
    <text evidence="3">The sequence shown here is derived from an EMBL/GenBank/DDBJ whole genome shotgun (WGS) entry which is preliminary data.</text>
</comment>
<feature type="compositionally biased region" description="Basic and acidic residues" evidence="1">
    <location>
        <begin position="408"/>
        <end position="433"/>
    </location>
</feature>
<reference evidence="3 4" key="1">
    <citation type="submission" date="2017-06" db="EMBL/GenBank/DDBJ databases">
        <title>Draft genome sequence of a variant of Elsinoe murrayae.</title>
        <authorList>
            <person name="Cheng Q."/>
        </authorList>
    </citation>
    <scope>NUCLEOTIDE SEQUENCE [LARGE SCALE GENOMIC DNA]</scope>
    <source>
        <strain evidence="3 4">CQ-2017a</strain>
    </source>
</reference>
<evidence type="ECO:0000256" key="1">
    <source>
        <dbReference type="SAM" id="MobiDB-lite"/>
    </source>
</evidence>
<dbReference type="Proteomes" id="UP000243797">
    <property type="component" value="Unassembled WGS sequence"/>
</dbReference>
<dbReference type="SUPFAM" id="SSF56300">
    <property type="entry name" value="Metallo-dependent phosphatases"/>
    <property type="match status" value="1"/>
</dbReference>
<feature type="region of interest" description="Disordered" evidence="1">
    <location>
        <begin position="407"/>
        <end position="433"/>
    </location>
</feature>
<accession>A0A2K1QYB6</accession>
<protein>
    <submittedName>
        <fullName evidence="3">Ring assembly protein 3</fullName>
    </submittedName>
</protein>
<gene>
    <name evidence="3" type="ORF">CAC42_5506</name>
</gene>
<dbReference type="InterPro" id="IPR051693">
    <property type="entry name" value="UPF0046_metallophosphoest"/>
</dbReference>
<name>A0A2K1QYB6_9PEZI</name>
<dbReference type="Gene3D" id="3.60.21.10">
    <property type="match status" value="1"/>
</dbReference>
<feature type="domain" description="Calcineurin-like phosphoesterase" evidence="2">
    <location>
        <begin position="15"/>
        <end position="228"/>
    </location>
</feature>
<evidence type="ECO:0000313" key="4">
    <source>
        <dbReference type="Proteomes" id="UP000243797"/>
    </source>
</evidence>
<dbReference type="OrthoDB" id="630188at2759"/>
<dbReference type="PANTHER" id="PTHR12905:SF16">
    <property type="entry name" value="SER_THR PROTEIN PHOSPHATASE FAMILY PROTEIN (AFU_ORTHOLOGUE AFUA_1G06000)"/>
    <property type="match status" value="1"/>
</dbReference>
<proteinExistence type="predicted"/>
<dbReference type="InterPro" id="IPR029052">
    <property type="entry name" value="Metallo-depent_PP-like"/>
</dbReference>